<organism evidence="3 4">
    <name type="scientific">Photobacterium rosenbergii</name>
    <dbReference type="NCBI Taxonomy" id="294936"/>
    <lineage>
        <taxon>Bacteria</taxon>
        <taxon>Pseudomonadati</taxon>
        <taxon>Pseudomonadota</taxon>
        <taxon>Gammaproteobacteria</taxon>
        <taxon>Vibrionales</taxon>
        <taxon>Vibrionaceae</taxon>
        <taxon>Photobacterium</taxon>
    </lineage>
</organism>
<accession>A0ABU3ZEU8</accession>
<feature type="chain" id="PRO_5047101495" evidence="1">
    <location>
        <begin position="23"/>
        <end position="856"/>
    </location>
</feature>
<dbReference type="PANTHER" id="PTHR42834">
    <property type="entry name" value="ENDONUCLEASE/EXONUCLEASE/PHOSPHATASE FAMILY PROTEIN (AFU_ORTHOLOGUE AFUA_3G09210)"/>
    <property type="match status" value="1"/>
</dbReference>
<dbReference type="InterPro" id="IPR001322">
    <property type="entry name" value="Lamin_tail_dom"/>
</dbReference>
<keyword evidence="3" id="KW-0378">Hydrolase</keyword>
<sequence length="856" mass="93785">MTRINALSGAIALALMSSSVSAQLLITEYVEGKSYNKAIEVTNLADSGINLSEYSVRLAMNGADSFGTTINLNDVNLAGGESYVLYHSSAAQDIKDVGDQSSGSLGFNGDDVVALFDGETLIDSLGQLGVREDFAKDVTLRREPAVTSGRTDVESEFDVNAEWVTFPTDTFDGLGCSGLEACDSTTPPPNPFVCDTDNLVPIYDVQGDGNRSPLVPEGSFESPEKYFVRGVVTARGESLYKGFYLQDPYGDGNENTSDGVFVFLGASTTPSEIQPGAEVCLEATVKEYYGNTQLDVRDSAFKVLSTNNPIPAPTRFRVKEGEDLHTALERHEGMQVLLDADSPLVITRNFSFDYASYRNNLMLAHNAPLYNPTHLYAAETDAAKNVAAENAISRVYVESDYKAKDGEVPWFDNFNPIDGYLRMGDKLNGLTAMVGYSYGEYRLVTTNTINSGYLGREPENERTDKPVTSYEEGLKVAGFNVLNYFTSYAESGNPNPMCTEASVGPNDNCYRGAPSVDEFALQQAKLVNAIVAMDADIVTLMELENNGFDDNSALESLVNALNDVQADKKDHYRAVKVHKSDLTFKDEPGFEGVEYFGTDAITVGIIYRHHKVKAKNKARQIMMPEQHAPLDEGGVKSAYQRHAMMQKFNIPGAKDDLTVIVNHFKSKGSTCWEDDFIFGEDEDVQGSCNNFRVSAAKVLGEAVQDIKGDVLVMGDLNSYGMEDPILTLTSFDEADRGGRIYTASYTTLDGKVFEEEGQLVKKGYGLVNLKHKTDYSYSYEGELGSLDHALASPSLVNKVLAVEAWHINAAESNLFEYSSKYTGDLEKSDNIYSSSDHDPIIVTLEYKHKNGKNNLI</sequence>
<dbReference type="Gene3D" id="3.60.10.10">
    <property type="entry name" value="Endonuclease/exonuclease/phosphatase"/>
    <property type="match status" value="1"/>
</dbReference>
<feature type="signal peptide" evidence="1">
    <location>
        <begin position="1"/>
        <end position="22"/>
    </location>
</feature>
<dbReference type="PROSITE" id="PS51841">
    <property type="entry name" value="LTD"/>
    <property type="match status" value="1"/>
</dbReference>
<evidence type="ECO:0000259" key="2">
    <source>
        <dbReference type="PROSITE" id="PS51841"/>
    </source>
</evidence>
<dbReference type="PANTHER" id="PTHR42834:SF1">
    <property type="entry name" value="ENDONUCLEASE_EXONUCLEASE_PHOSPHATASE FAMILY PROTEIN (AFU_ORTHOLOGUE AFUA_3G09210)"/>
    <property type="match status" value="1"/>
</dbReference>
<dbReference type="EMBL" id="JAWJZI010000002">
    <property type="protein sequence ID" value="MDV5168625.1"/>
    <property type="molecule type" value="Genomic_DNA"/>
</dbReference>
<comment type="caution">
    <text evidence="3">The sequence shown here is derived from an EMBL/GenBank/DDBJ whole genome shotgun (WGS) entry which is preliminary data.</text>
</comment>
<dbReference type="GO" id="GO:0004519">
    <property type="term" value="F:endonuclease activity"/>
    <property type="evidence" value="ECO:0007669"/>
    <property type="project" value="UniProtKB-KW"/>
</dbReference>
<dbReference type="RefSeq" id="WP_317521342.1">
    <property type="nucleotide sequence ID" value="NZ_JAWJZI010000002.1"/>
</dbReference>
<proteinExistence type="predicted"/>
<dbReference type="SUPFAM" id="SSF56219">
    <property type="entry name" value="DNase I-like"/>
    <property type="match status" value="1"/>
</dbReference>
<gene>
    <name evidence="3" type="ORF">R2X38_06390</name>
</gene>
<keyword evidence="4" id="KW-1185">Reference proteome</keyword>
<keyword evidence="3" id="KW-0540">Nuclease</keyword>
<protein>
    <submittedName>
        <fullName evidence="3">ExeM/NucH family extracellular endonuclease</fullName>
    </submittedName>
</protein>
<dbReference type="NCBIfam" id="NF033681">
    <property type="entry name" value="ExeM_NucH_DNase"/>
    <property type="match status" value="1"/>
</dbReference>
<feature type="domain" description="LTD" evidence="2">
    <location>
        <begin position="18"/>
        <end position="129"/>
    </location>
</feature>
<reference evidence="3 4" key="1">
    <citation type="submission" date="2023-10" db="EMBL/GenBank/DDBJ databases">
        <title>Marine bacteria isolated from horseshoe crab.</title>
        <authorList>
            <person name="Cheng T.H."/>
        </authorList>
    </citation>
    <scope>NUCLEOTIDE SEQUENCE [LARGE SCALE GENOMIC DNA]</scope>
    <source>
        <strain evidence="3 4">HSC6</strain>
    </source>
</reference>
<keyword evidence="3" id="KW-0255">Endonuclease</keyword>
<dbReference type="Pfam" id="PF00932">
    <property type="entry name" value="LTD"/>
    <property type="match status" value="1"/>
</dbReference>
<dbReference type="InterPro" id="IPR047971">
    <property type="entry name" value="ExeM-like"/>
</dbReference>
<evidence type="ECO:0000313" key="3">
    <source>
        <dbReference type="EMBL" id="MDV5168625.1"/>
    </source>
</evidence>
<dbReference type="InterPro" id="IPR036691">
    <property type="entry name" value="Endo/exonu/phosph_ase_sf"/>
</dbReference>
<evidence type="ECO:0000313" key="4">
    <source>
        <dbReference type="Proteomes" id="UP001186452"/>
    </source>
</evidence>
<evidence type="ECO:0000256" key="1">
    <source>
        <dbReference type="SAM" id="SignalP"/>
    </source>
</evidence>
<dbReference type="Proteomes" id="UP001186452">
    <property type="component" value="Unassembled WGS sequence"/>
</dbReference>
<name>A0ABU3ZEU8_9GAMM</name>
<keyword evidence="1" id="KW-0732">Signal</keyword>
<dbReference type="CDD" id="cd04486">
    <property type="entry name" value="YhcR_OBF_like"/>
    <property type="match status" value="1"/>
</dbReference>